<dbReference type="KEGG" id="git:C6V83_08450"/>
<dbReference type="AlphaFoldDB" id="A0A2S0KF64"/>
<accession>A0A2S0KF64</accession>
<dbReference type="RefSeq" id="WP_105942024.1">
    <property type="nucleotide sequence ID" value="NZ_CP027433.1"/>
</dbReference>
<dbReference type="SUPFAM" id="SSF54690">
    <property type="entry name" value="Molybdopterin synthase subunit MoaE"/>
    <property type="match status" value="1"/>
</dbReference>
<evidence type="ECO:0000313" key="1">
    <source>
        <dbReference type="EMBL" id="AVM00296.1"/>
    </source>
</evidence>
<dbReference type="OrthoDB" id="9794429at2"/>
<dbReference type="InterPro" id="IPR003448">
    <property type="entry name" value="Mopterin_biosynth_MoaE"/>
</dbReference>
<protein>
    <submittedName>
        <fullName evidence="1">Molybdenum cofactor biosynthesis protein MoaE</fullName>
    </submittedName>
</protein>
<keyword evidence="2" id="KW-1185">Reference proteome</keyword>
<dbReference type="InterPro" id="IPR036563">
    <property type="entry name" value="MoaE_sf"/>
</dbReference>
<name>A0A2S0KF64_9ACTN</name>
<dbReference type="Proteomes" id="UP000239814">
    <property type="component" value="Chromosome"/>
</dbReference>
<evidence type="ECO:0000313" key="2">
    <source>
        <dbReference type="Proteomes" id="UP000239814"/>
    </source>
</evidence>
<dbReference type="PANTHER" id="PTHR23404">
    <property type="entry name" value="MOLYBDOPTERIN SYNTHASE RELATED"/>
    <property type="match status" value="1"/>
</dbReference>
<sequence>MTDIRDEALDPRLCETRVRTDADGALVTFTGVVRNHHGGRRVRALRYEAHPDADRFLQQVLDRHRSAEVRVAAQHRIGDLAVGDLAVVVAVAAPHRGAAFDVCETVIDEIKSAVPIWKYETYADGESEWVAACQS</sequence>
<proteinExistence type="predicted"/>
<dbReference type="Pfam" id="PF02391">
    <property type="entry name" value="MoaE"/>
    <property type="match status" value="1"/>
</dbReference>
<dbReference type="Gene3D" id="3.90.1170.40">
    <property type="entry name" value="Molybdopterin biosynthesis MoaE subunit"/>
    <property type="match status" value="1"/>
</dbReference>
<dbReference type="CDD" id="cd00756">
    <property type="entry name" value="MoaE"/>
    <property type="match status" value="1"/>
</dbReference>
<organism evidence="1 2">
    <name type="scientific">Gordonia iterans</name>
    <dbReference type="NCBI Taxonomy" id="1004901"/>
    <lineage>
        <taxon>Bacteria</taxon>
        <taxon>Bacillati</taxon>
        <taxon>Actinomycetota</taxon>
        <taxon>Actinomycetes</taxon>
        <taxon>Mycobacteriales</taxon>
        <taxon>Gordoniaceae</taxon>
        <taxon>Gordonia</taxon>
    </lineage>
</organism>
<gene>
    <name evidence="1" type="ORF">C6V83_08450</name>
</gene>
<dbReference type="GO" id="GO:0006777">
    <property type="term" value="P:Mo-molybdopterin cofactor biosynthetic process"/>
    <property type="evidence" value="ECO:0007669"/>
    <property type="project" value="InterPro"/>
</dbReference>
<dbReference type="EMBL" id="CP027433">
    <property type="protein sequence ID" value="AVM00296.1"/>
    <property type="molecule type" value="Genomic_DNA"/>
</dbReference>
<reference evidence="1 2" key="1">
    <citation type="submission" date="2018-03" db="EMBL/GenBank/DDBJ databases">
        <title>Characteristics and genome of n-alkane degrading marine bacteria Gordonia iterans isolated from crude oil contaminated in Tae-an, South Korea.</title>
        <authorList>
            <person name="Lee S.-S."/>
            <person name="Kim H."/>
        </authorList>
    </citation>
    <scope>NUCLEOTIDE SEQUENCE [LARGE SCALE GENOMIC DNA]</scope>
    <source>
        <strain evidence="1 2">Co17</strain>
    </source>
</reference>